<gene>
    <name evidence="5" type="ORF">PHJA_002394400</name>
</gene>
<dbReference type="SUPFAM" id="SSF69500">
    <property type="entry name" value="DTD-like"/>
    <property type="match status" value="1"/>
</dbReference>
<dbReference type="Proteomes" id="UP000653305">
    <property type="component" value="Unassembled WGS sequence"/>
</dbReference>
<dbReference type="OrthoDB" id="275783at2759"/>
<name>A0A830D279_9LAMI</name>
<comment type="similarity">
    <text evidence="1">Belongs to the DTD family.</text>
</comment>
<reference evidence="5" key="1">
    <citation type="submission" date="2020-07" db="EMBL/GenBank/DDBJ databases">
        <title>Ethylene signaling mediates host invasion by parasitic plants.</title>
        <authorList>
            <person name="Yoshida S."/>
        </authorList>
    </citation>
    <scope>NUCLEOTIDE SEQUENCE</scope>
    <source>
        <strain evidence="5">Okayama</strain>
    </source>
</reference>
<proteinExistence type="inferred from homology"/>
<evidence type="ECO:0000256" key="4">
    <source>
        <dbReference type="ARBA" id="ARBA00048018"/>
    </source>
</evidence>
<evidence type="ECO:0000313" key="6">
    <source>
        <dbReference type="Proteomes" id="UP000653305"/>
    </source>
</evidence>
<dbReference type="PANTHER" id="PTHR10472">
    <property type="entry name" value="D-TYROSYL-TRNA TYR DEACYLASE"/>
    <property type="match status" value="1"/>
</dbReference>
<dbReference type="InterPro" id="IPR003732">
    <property type="entry name" value="Daa-tRNA_deacyls_DTD"/>
</dbReference>
<dbReference type="InterPro" id="IPR023509">
    <property type="entry name" value="DTD-like_sf"/>
</dbReference>
<comment type="caution">
    <text evidence="5">The sequence shown here is derived from an EMBL/GenBank/DDBJ whole genome shotgun (WGS) entry which is preliminary data.</text>
</comment>
<comment type="catalytic activity">
    <reaction evidence="3">
        <text>glycyl-tRNA(Ala) + H2O = tRNA(Ala) + glycine + H(+)</text>
        <dbReference type="Rhea" id="RHEA:53744"/>
        <dbReference type="Rhea" id="RHEA-COMP:9657"/>
        <dbReference type="Rhea" id="RHEA-COMP:13640"/>
        <dbReference type="ChEBI" id="CHEBI:15377"/>
        <dbReference type="ChEBI" id="CHEBI:15378"/>
        <dbReference type="ChEBI" id="CHEBI:57305"/>
        <dbReference type="ChEBI" id="CHEBI:78442"/>
        <dbReference type="ChEBI" id="CHEBI:78522"/>
        <dbReference type="EC" id="3.1.1.96"/>
    </reaction>
</comment>
<sequence length="111" mass="12837">MLGLLVLVGIHETNDASDAEYICRKVLNWCLFPNEKTRKTRDPNNYANNYELLLVRQFTLYGIFKGNKPDFRVAVPMDAAKPFYAVVENFQKAYKVDTVKGDRLMPLTIYI</sequence>
<dbReference type="EC" id="3.1.1.96" evidence="2"/>
<dbReference type="GO" id="GO:0005737">
    <property type="term" value="C:cytoplasm"/>
    <property type="evidence" value="ECO:0007669"/>
    <property type="project" value="InterPro"/>
</dbReference>
<evidence type="ECO:0000313" key="5">
    <source>
        <dbReference type="EMBL" id="GFQ02505.1"/>
    </source>
</evidence>
<dbReference type="EMBL" id="BMAC01000751">
    <property type="protein sequence ID" value="GFQ02505.1"/>
    <property type="molecule type" value="Genomic_DNA"/>
</dbReference>
<protein>
    <recommendedName>
        <fullName evidence="2">D-aminoacyl-tRNA deacylase</fullName>
        <ecNumber evidence="2">3.1.1.96</ecNumber>
    </recommendedName>
</protein>
<dbReference type="Pfam" id="PF02580">
    <property type="entry name" value="Tyr_Deacylase"/>
    <property type="match status" value="1"/>
</dbReference>
<dbReference type="GO" id="GO:0051500">
    <property type="term" value="F:D-tyrosyl-tRNA(Tyr) deacylase activity"/>
    <property type="evidence" value="ECO:0007669"/>
    <property type="project" value="TreeGrafter"/>
</dbReference>
<dbReference type="PANTHER" id="PTHR10472:SF5">
    <property type="entry name" value="D-AMINOACYL-TRNA DEACYLASE 1"/>
    <property type="match status" value="1"/>
</dbReference>
<organism evidence="5 6">
    <name type="scientific">Phtheirospermum japonicum</name>
    <dbReference type="NCBI Taxonomy" id="374723"/>
    <lineage>
        <taxon>Eukaryota</taxon>
        <taxon>Viridiplantae</taxon>
        <taxon>Streptophyta</taxon>
        <taxon>Embryophyta</taxon>
        <taxon>Tracheophyta</taxon>
        <taxon>Spermatophyta</taxon>
        <taxon>Magnoliopsida</taxon>
        <taxon>eudicotyledons</taxon>
        <taxon>Gunneridae</taxon>
        <taxon>Pentapetalae</taxon>
        <taxon>asterids</taxon>
        <taxon>lamiids</taxon>
        <taxon>Lamiales</taxon>
        <taxon>Orobanchaceae</taxon>
        <taxon>Orobanchaceae incertae sedis</taxon>
        <taxon>Phtheirospermum</taxon>
    </lineage>
</organism>
<dbReference type="Gene3D" id="3.50.80.10">
    <property type="entry name" value="D-tyrosyl-tRNA(Tyr) deacylase"/>
    <property type="match status" value="1"/>
</dbReference>
<comment type="catalytic activity">
    <reaction evidence="4">
        <text>a D-aminoacyl-tRNA + H2O = a tRNA + a D-alpha-amino acid + H(+)</text>
        <dbReference type="Rhea" id="RHEA:13953"/>
        <dbReference type="Rhea" id="RHEA-COMP:10123"/>
        <dbReference type="Rhea" id="RHEA-COMP:10124"/>
        <dbReference type="ChEBI" id="CHEBI:15377"/>
        <dbReference type="ChEBI" id="CHEBI:15378"/>
        <dbReference type="ChEBI" id="CHEBI:59871"/>
        <dbReference type="ChEBI" id="CHEBI:78442"/>
        <dbReference type="ChEBI" id="CHEBI:79333"/>
        <dbReference type="EC" id="3.1.1.96"/>
    </reaction>
</comment>
<evidence type="ECO:0000256" key="1">
    <source>
        <dbReference type="ARBA" id="ARBA00009673"/>
    </source>
</evidence>
<accession>A0A830D279</accession>
<dbReference type="AlphaFoldDB" id="A0A830D279"/>
<evidence type="ECO:0000256" key="3">
    <source>
        <dbReference type="ARBA" id="ARBA00047676"/>
    </source>
</evidence>
<evidence type="ECO:0000256" key="2">
    <source>
        <dbReference type="ARBA" id="ARBA00013056"/>
    </source>
</evidence>
<keyword evidence="6" id="KW-1185">Reference proteome</keyword>